<evidence type="ECO:0000256" key="1">
    <source>
        <dbReference type="SAM" id="SignalP"/>
    </source>
</evidence>
<dbReference type="EMBL" id="JAIWYP010000012">
    <property type="protein sequence ID" value="KAH3729390.1"/>
    <property type="molecule type" value="Genomic_DNA"/>
</dbReference>
<evidence type="ECO:0000313" key="2">
    <source>
        <dbReference type="EMBL" id="KAH3729390.1"/>
    </source>
</evidence>
<proteinExistence type="predicted"/>
<comment type="caution">
    <text evidence="2">The sequence shown here is derived from an EMBL/GenBank/DDBJ whole genome shotgun (WGS) entry which is preliminary data.</text>
</comment>
<keyword evidence="3" id="KW-1185">Reference proteome</keyword>
<keyword evidence="1" id="KW-0732">Signal</keyword>
<reference evidence="2" key="2">
    <citation type="submission" date="2020-11" db="EMBL/GenBank/DDBJ databases">
        <authorList>
            <person name="McCartney M.A."/>
            <person name="Auch B."/>
            <person name="Kono T."/>
            <person name="Mallez S."/>
            <person name="Becker A."/>
            <person name="Gohl D.M."/>
            <person name="Silverstein K.A.T."/>
            <person name="Koren S."/>
            <person name="Bechman K.B."/>
            <person name="Herman A."/>
            <person name="Abrahante J.E."/>
            <person name="Garbe J."/>
        </authorList>
    </citation>
    <scope>NUCLEOTIDE SEQUENCE</scope>
    <source>
        <strain evidence="2">Duluth1</strain>
        <tissue evidence="2">Whole animal</tissue>
    </source>
</reference>
<name>A0A9D4CPU3_DREPO</name>
<feature type="chain" id="PRO_5038517628" evidence="1">
    <location>
        <begin position="20"/>
        <end position="99"/>
    </location>
</feature>
<evidence type="ECO:0000313" key="3">
    <source>
        <dbReference type="Proteomes" id="UP000828390"/>
    </source>
</evidence>
<dbReference type="AlphaFoldDB" id="A0A9D4CPU3"/>
<organism evidence="2 3">
    <name type="scientific">Dreissena polymorpha</name>
    <name type="common">Zebra mussel</name>
    <name type="synonym">Mytilus polymorpha</name>
    <dbReference type="NCBI Taxonomy" id="45954"/>
    <lineage>
        <taxon>Eukaryota</taxon>
        <taxon>Metazoa</taxon>
        <taxon>Spiralia</taxon>
        <taxon>Lophotrochozoa</taxon>
        <taxon>Mollusca</taxon>
        <taxon>Bivalvia</taxon>
        <taxon>Autobranchia</taxon>
        <taxon>Heteroconchia</taxon>
        <taxon>Euheterodonta</taxon>
        <taxon>Imparidentia</taxon>
        <taxon>Neoheterodontei</taxon>
        <taxon>Myida</taxon>
        <taxon>Dreissenoidea</taxon>
        <taxon>Dreissenidae</taxon>
        <taxon>Dreissena</taxon>
    </lineage>
</organism>
<protein>
    <submittedName>
        <fullName evidence="2">Uncharacterized protein</fullName>
    </submittedName>
</protein>
<sequence>MFRALHLFALVAFIAYVSAFCTSDADCPDSDCGHAEVNNCVLVNGGGVGAGEKQCKCVHHKRAAPCQTTSDCSHLTCPVGESHACVQHGGSGEKSCVCN</sequence>
<dbReference type="Proteomes" id="UP000828390">
    <property type="component" value="Unassembled WGS sequence"/>
</dbReference>
<reference evidence="2" key="1">
    <citation type="journal article" date="2019" name="bioRxiv">
        <title>The Genome of the Zebra Mussel, Dreissena polymorpha: A Resource for Invasive Species Research.</title>
        <authorList>
            <person name="McCartney M.A."/>
            <person name="Auch B."/>
            <person name="Kono T."/>
            <person name="Mallez S."/>
            <person name="Zhang Y."/>
            <person name="Obille A."/>
            <person name="Becker A."/>
            <person name="Abrahante J.E."/>
            <person name="Garbe J."/>
            <person name="Badalamenti J.P."/>
            <person name="Herman A."/>
            <person name="Mangelson H."/>
            <person name="Liachko I."/>
            <person name="Sullivan S."/>
            <person name="Sone E.D."/>
            <person name="Koren S."/>
            <person name="Silverstein K.A.T."/>
            <person name="Beckman K.B."/>
            <person name="Gohl D.M."/>
        </authorList>
    </citation>
    <scope>NUCLEOTIDE SEQUENCE</scope>
    <source>
        <strain evidence="2">Duluth1</strain>
        <tissue evidence="2">Whole animal</tissue>
    </source>
</reference>
<gene>
    <name evidence="2" type="ORF">DPMN_055358</name>
</gene>
<accession>A0A9D4CPU3</accession>
<feature type="signal peptide" evidence="1">
    <location>
        <begin position="1"/>
        <end position="19"/>
    </location>
</feature>